<keyword evidence="2" id="KW-1185">Reference proteome</keyword>
<dbReference type="EMBL" id="BJVA01000028">
    <property type="protein sequence ID" value="GEK97451.1"/>
    <property type="molecule type" value="Genomic_DNA"/>
</dbReference>
<reference evidence="1 2" key="1">
    <citation type="submission" date="2019-07" db="EMBL/GenBank/DDBJ databases">
        <title>Whole genome shotgun sequence of Gluconobacter kanchanaburiensis NBRC 103587.</title>
        <authorList>
            <person name="Hosoyama A."/>
            <person name="Uohara A."/>
            <person name="Ohji S."/>
            <person name="Ichikawa N."/>
        </authorList>
    </citation>
    <scope>NUCLEOTIDE SEQUENCE [LARGE SCALE GENOMIC DNA]</scope>
    <source>
        <strain evidence="1 2">NBRC 103587</strain>
    </source>
</reference>
<evidence type="ECO:0000313" key="1">
    <source>
        <dbReference type="EMBL" id="GEK97451.1"/>
    </source>
</evidence>
<protein>
    <recommendedName>
        <fullName evidence="3">Transposase DDE domain-containing protein</fullName>
    </recommendedName>
</protein>
<name>A0A511BC86_9PROT</name>
<accession>A0A511BC86</accession>
<dbReference type="AlphaFoldDB" id="A0A511BC86"/>
<evidence type="ECO:0000313" key="2">
    <source>
        <dbReference type="Proteomes" id="UP000321079"/>
    </source>
</evidence>
<gene>
    <name evidence="1" type="ORF">GKA01_26480</name>
</gene>
<proteinExistence type="predicted"/>
<sequence length="59" mass="7132">MNHILVILPKRWIVERSFAWLRRSRRFTQDVEVTPSSSCAWLIIAHIRKILRKINQNSF</sequence>
<evidence type="ECO:0008006" key="3">
    <source>
        <dbReference type="Google" id="ProtNLM"/>
    </source>
</evidence>
<comment type="caution">
    <text evidence="1">The sequence shown here is derived from an EMBL/GenBank/DDBJ whole genome shotgun (WGS) entry which is preliminary data.</text>
</comment>
<dbReference type="Proteomes" id="UP000321079">
    <property type="component" value="Unassembled WGS sequence"/>
</dbReference>
<organism evidence="1 2">
    <name type="scientific">Gluconobacter kanchanaburiensis NBRC 103587</name>
    <dbReference type="NCBI Taxonomy" id="1307948"/>
    <lineage>
        <taxon>Bacteria</taxon>
        <taxon>Pseudomonadati</taxon>
        <taxon>Pseudomonadota</taxon>
        <taxon>Alphaproteobacteria</taxon>
        <taxon>Acetobacterales</taxon>
        <taxon>Acetobacteraceae</taxon>
        <taxon>Gluconobacter</taxon>
    </lineage>
</organism>